<dbReference type="PANTHER" id="PTHR37544:SF3">
    <property type="entry name" value="SPRAY"/>
    <property type="match status" value="1"/>
</dbReference>
<feature type="transmembrane region" description="Helical" evidence="1">
    <location>
        <begin position="703"/>
        <end position="728"/>
    </location>
</feature>
<dbReference type="OrthoDB" id="3057599at2759"/>
<feature type="transmembrane region" description="Helical" evidence="1">
    <location>
        <begin position="740"/>
        <end position="760"/>
    </location>
</feature>
<protein>
    <submittedName>
        <fullName evidence="2">Uncharacterized protein</fullName>
    </submittedName>
</protein>
<name>A0A409VID3_9AGAR</name>
<dbReference type="Proteomes" id="UP000284706">
    <property type="component" value="Unassembled WGS sequence"/>
</dbReference>
<evidence type="ECO:0000313" key="2">
    <source>
        <dbReference type="EMBL" id="PPQ66034.1"/>
    </source>
</evidence>
<dbReference type="InterPro" id="IPR021840">
    <property type="entry name" value="DUF3433"/>
</dbReference>
<dbReference type="PANTHER" id="PTHR37544">
    <property type="entry name" value="SPRAY-RELATED"/>
    <property type="match status" value="1"/>
</dbReference>
<feature type="transmembrane region" description="Helical" evidence="1">
    <location>
        <begin position="224"/>
        <end position="244"/>
    </location>
</feature>
<dbReference type="Pfam" id="PF11915">
    <property type="entry name" value="DUF3433"/>
    <property type="match status" value="1"/>
</dbReference>
<dbReference type="InParanoid" id="A0A409VID3"/>
<organism evidence="2 3">
    <name type="scientific">Gymnopilus dilepis</name>
    <dbReference type="NCBI Taxonomy" id="231916"/>
    <lineage>
        <taxon>Eukaryota</taxon>
        <taxon>Fungi</taxon>
        <taxon>Dikarya</taxon>
        <taxon>Basidiomycota</taxon>
        <taxon>Agaricomycotina</taxon>
        <taxon>Agaricomycetes</taxon>
        <taxon>Agaricomycetidae</taxon>
        <taxon>Agaricales</taxon>
        <taxon>Agaricineae</taxon>
        <taxon>Hymenogastraceae</taxon>
        <taxon>Gymnopilus</taxon>
    </lineage>
</organism>
<evidence type="ECO:0000256" key="1">
    <source>
        <dbReference type="SAM" id="Phobius"/>
    </source>
</evidence>
<sequence>MPASNQDNLDARSLITPTLSSDSLIHDSMTPSRLSPLPELAITDIQDNMEVTLGGSASGSPGGSLQDSLVELPRSSDGHHFVKLAIDQATSELEERTDDNNIASSRVPLGHDGGRQPAIAPSIVLEEDEAAASHSISENIDMEDTIAEYALSRQPNSTGHLAYLTSDTQTVEGEEDQENNDLDPLLRVEASRQSYDSDDILIKVGVPEGYGPLTAKPLVLTSTILIIVLAFNFGCVLSMIIILLRSGPDRKFYTSHPDIQFVIRYVPSFLGTVTTLAARTMYFAFNRLEFYIGMADPDPGPKLGTRFSQGKDTVARPYSEAISWSDLFNHLRGWSPRHSRYWLRLIVVANAILISFLTSFKATFLLASANPTSTDPNGWMVVVSPFSTLVLIVLYTINVTTLVSLLVRLWSRCTGLKWDPVTIADHLALFHDSNVLDDFEILEKEPDQLSRKLLADKEYRIGYWEKGKEHRLVYGIGRENHPRNGEDAELQNGLHPAEVINCQPGQNEESCTSTSHLPFCTCSQEYDAPRDPHTKNSYYAPWLGWFWWIICLLSAGVCIYAWAQCAVEKGFKLPNTWWKAFPHLISDVDHSSSMTTPSNTTFDPSKIDSSPANISITGVFQDDPAAHDLFLYVFVFRNIIVFLSSLLAIVFIERIDLGHRFSQPFANMAKSDASATESILLNYHWGTPGIVTIDALKNSHWRVAIFSSLNLVSPLFPIFVAGLFTLTNTGDWIVFDIHKASFYAVFGYLVLYTLALPFAWPRRNRRLPRFFMSIADLMSLCYASHVIKDPALDISGAKTTQRHLESRLFLQEETYRVGLYTGSDGKKHFGFDTAYIQDSVGRTVEHVRHLREWPLVEASSLNQSA</sequence>
<feature type="transmembrane region" description="Helical" evidence="1">
    <location>
        <begin position="386"/>
        <end position="407"/>
    </location>
</feature>
<dbReference type="EMBL" id="NHYE01005640">
    <property type="protein sequence ID" value="PPQ66034.1"/>
    <property type="molecule type" value="Genomic_DNA"/>
</dbReference>
<evidence type="ECO:0000313" key="3">
    <source>
        <dbReference type="Proteomes" id="UP000284706"/>
    </source>
</evidence>
<feature type="transmembrane region" description="Helical" evidence="1">
    <location>
        <begin position="629"/>
        <end position="652"/>
    </location>
</feature>
<comment type="caution">
    <text evidence="2">The sequence shown here is derived from an EMBL/GenBank/DDBJ whole genome shotgun (WGS) entry which is preliminary data.</text>
</comment>
<feature type="transmembrane region" description="Helical" evidence="1">
    <location>
        <begin position="542"/>
        <end position="563"/>
    </location>
</feature>
<keyword evidence="1" id="KW-0472">Membrane</keyword>
<keyword evidence="1" id="KW-0812">Transmembrane</keyword>
<reference evidence="2 3" key="1">
    <citation type="journal article" date="2018" name="Evol. Lett.">
        <title>Horizontal gene cluster transfer increased hallucinogenic mushroom diversity.</title>
        <authorList>
            <person name="Reynolds H.T."/>
            <person name="Vijayakumar V."/>
            <person name="Gluck-Thaler E."/>
            <person name="Korotkin H.B."/>
            <person name="Matheny P.B."/>
            <person name="Slot J.C."/>
        </authorList>
    </citation>
    <scope>NUCLEOTIDE SEQUENCE [LARGE SCALE GENOMIC DNA]</scope>
    <source>
        <strain evidence="2 3">SRW20</strain>
    </source>
</reference>
<dbReference type="AlphaFoldDB" id="A0A409VID3"/>
<gene>
    <name evidence="2" type="ORF">CVT26_010790</name>
</gene>
<dbReference type="STRING" id="231916.A0A409VID3"/>
<feature type="transmembrane region" description="Helical" evidence="1">
    <location>
        <begin position="341"/>
        <end position="366"/>
    </location>
</feature>
<keyword evidence="3" id="KW-1185">Reference proteome</keyword>
<keyword evidence="1" id="KW-1133">Transmembrane helix</keyword>
<proteinExistence type="predicted"/>
<accession>A0A409VID3</accession>